<name>A0A1H6JJQ4_9FLAO</name>
<feature type="active site" description="Proton acceptor" evidence="1">
    <location>
        <position position="369"/>
    </location>
</feature>
<gene>
    <name evidence="5" type="ORF">SAMN02927937_00420</name>
</gene>
<evidence type="ECO:0000256" key="3">
    <source>
        <dbReference type="SAM" id="SignalP"/>
    </source>
</evidence>
<dbReference type="Gene3D" id="1.10.390.10">
    <property type="entry name" value="Neutral Protease Domain 2"/>
    <property type="match status" value="1"/>
</dbReference>
<dbReference type="InterPro" id="IPR014782">
    <property type="entry name" value="Peptidase_M1_dom"/>
</dbReference>
<dbReference type="Pfam" id="PF01433">
    <property type="entry name" value="Peptidase_M1"/>
    <property type="match status" value="1"/>
</dbReference>
<dbReference type="InterPro" id="IPR027268">
    <property type="entry name" value="Peptidase_M4/M1_CTD_sf"/>
</dbReference>
<feature type="signal peptide" evidence="3">
    <location>
        <begin position="1"/>
        <end position="17"/>
    </location>
</feature>
<reference evidence="5 6" key="1">
    <citation type="submission" date="2016-10" db="EMBL/GenBank/DDBJ databases">
        <authorList>
            <person name="de Groot N.N."/>
        </authorList>
    </citation>
    <scope>NUCLEOTIDE SEQUENCE [LARGE SCALE GENOMIC DNA]</scope>
    <source>
        <strain evidence="5 6">CGMCC 1.10825</strain>
    </source>
</reference>
<protein>
    <submittedName>
        <fullName evidence="5">Peptidase family M1</fullName>
    </submittedName>
</protein>
<feature type="active site" description="Proton donor" evidence="1">
    <location>
        <position position="454"/>
    </location>
</feature>
<organism evidence="5 6">
    <name type="scientific">Paenimyroides marinum</name>
    <dbReference type="NCBI Taxonomy" id="1159016"/>
    <lineage>
        <taxon>Bacteria</taxon>
        <taxon>Pseudomonadati</taxon>
        <taxon>Bacteroidota</taxon>
        <taxon>Flavobacteriia</taxon>
        <taxon>Flavobacteriales</taxon>
        <taxon>Flavobacteriaceae</taxon>
        <taxon>Paenimyroides</taxon>
    </lineage>
</organism>
<keyword evidence="2" id="KW-0862">Zinc</keyword>
<sequence length="629" mass="72468">MKKLLLLLITTSTAVVAQHKNPNPGYWQQHVDYKMDVTMDVEKFQYSGTQELVYTNNSNDTLTKVFYHLYFNAFQPGSEMDARLLSISDPDPRMVKSFKGADGIEKKESKLSELKSTEIGYLKVNDLKQDGTLLKTKVVGTILEVELAKPLVPKAKTTFTMNFNGQVPVMVRRAGRNSDEGVALSMTQWYPKMAEFDFEGWHADPYIGREFHGVWGDFDVKITIDKKYTIGASGYLQNKNEIGHGYQDEGVKVNTPKKQKTLTWHFIAPNVHDFAWGADPDFIHDKVMGPNNVELHFFYKNDADIKDNWKKLQPETVKLLEFFNKTIGEYPYKQYSIIQGGDGGMEYAMCTLITGKRSLPSLIGVTAHEFAHMWFQHMLATNESKHGWMDEGFTSFISDFAVNQIMDKKNQEDENPFQSMYGNYNYMVRKGHEQPLSTHADRFDDNMNYGISAYTKGAVFITQLAYVIGWDNTFKTLKRFYYDYRFSHPTPNDFKRTAERVSGAVLDWYLVDWTQTTNTIDYAIKNTEVKGNEANITLERIGRMPMPIDLLVVYEDESTESFYIPNTLMRWTKENPYPEISRTVLEGWDWAYPTYSFKFDTKGKKIKAIVIDPSELMADVNKANNVKEI</sequence>
<dbReference type="OrthoDB" id="9814383at2"/>
<dbReference type="PANTHER" id="PTHR45726">
    <property type="entry name" value="LEUKOTRIENE A-4 HYDROLASE"/>
    <property type="match status" value="1"/>
</dbReference>
<feature type="binding site" evidence="2">
    <location>
        <position position="372"/>
    </location>
    <ligand>
        <name>Zn(2+)</name>
        <dbReference type="ChEBI" id="CHEBI:29105"/>
        <note>catalytic</note>
    </ligand>
</feature>
<dbReference type="GO" id="GO:0008270">
    <property type="term" value="F:zinc ion binding"/>
    <property type="evidence" value="ECO:0007669"/>
    <property type="project" value="InterPro"/>
</dbReference>
<dbReference type="InterPro" id="IPR034015">
    <property type="entry name" value="M1_LTA4H"/>
</dbReference>
<proteinExistence type="predicted"/>
<feature type="binding site" evidence="2">
    <location>
        <position position="391"/>
    </location>
    <ligand>
        <name>Zn(2+)</name>
        <dbReference type="ChEBI" id="CHEBI:29105"/>
        <note>catalytic</note>
    </ligand>
</feature>
<dbReference type="SUPFAM" id="SSF55486">
    <property type="entry name" value="Metalloproteases ('zincins'), catalytic domain"/>
    <property type="match status" value="1"/>
</dbReference>
<evidence type="ECO:0000313" key="5">
    <source>
        <dbReference type="EMBL" id="SEH59975.1"/>
    </source>
</evidence>
<feature type="chain" id="PRO_5011559163" evidence="3">
    <location>
        <begin position="18"/>
        <end position="629"/>
    </location>
</feature>
<accession>A0A1H6JJQ4</accession>
<dbReference type="RefSeq" id="WP_091095857.1">
    <property type="nucleotide sequence ID" value="NZ_FNXE01000003.1"/>
</dbReference>
<evidence type="ECO:0000259" key="4">
    <source>
        <dbReference type="Pfam" id="PF01433"/>
    </source>
</evidence>
<feature type="domain" description="Peptidase M1 membrane alanine aminopeptidase" evidence="4">
    <location>
        <begin position="317"/>
        <end position="510"/>
    </location>
</feature>
<feature type="binding site" evidence="2">
    <location>
        <position position="368"/>
    </location>
    <ligand>
        <name>Zn(2+)</name>
        <dbReference type="ChEBI" id="CHEBI:29105"/>
        <note>catalytic</note>
    </ligand>
</feature>
<comment type="cofactor">
    <cofactor evidence="2">
        <name>Zn(2+)</name>
        <dbReference type="ChEBI" id="CHEBI:29105"/>
    </cofactor>
    <text evidence="2">Binds 1 zinc ion per subunit.</text>
</comment>
<dbReference type="AlphaFoldDB" id="A0A1H6JJQ4"/>
<dbReference type="Proteomes" id="UP000199634">
    <property type="component" value="Unassembled WGS sequence"/>
</dbReference>
<keyword evidence="2" id="KW-0479">Metal-binding</keyword>
<evidence type="ECO:0000256" key="1">
    <source>
        <dbReference type="PIRSR" id="PIRSR634015-1"/>
    </source>
</evidence>
<keyword evidence="6" id="KW-1185">Reference proteome</keyword>
<evidence type="ECO:0000256" key="2">
    <source>
        <dbReference type="PIRSR" id="PIRSR634015-3"/>
    </source>
</evidence>
<keyword evidence="3" id="KW-0732">Signal</keyword>
<evidence type="ECO:0000313" key="6">
    <source>
        <dbReference type="Proteomes" id="UP000199634"/>
    </source>
</evidence>
<dbReference type="PANTHER" id="PTHR45726:SF3">
    <property type="entry name" value="LEUKOTRIENE A-4 HYDROLASE"/>
    <property type="match status" value="1"/>
</dbReference>
<dbReference type="STRING" id="1159016.SAMN02927937_00420"/>
<dbReference type="CDD" id="cd09604">
    <property type="entry name" value="M1_APN_like"/>
    <property type="match status" value="1"/>
</dbReference>
<dbReference type="GO" id="GO:0008237">
    <property type="term" value="F:metallopeptidase activity"/>
    <property type="evidence" value="ECO:0007669"/>
    <property type="project" value="InterPro"/>
</dbReference>
<dbReference type="EMBL" id="FNXE01000003">
    <property type="protein sequence ID" value="SEH59975.1"/>
    <property type="molecule type" value="Genomic_DNA"/>
</dbReference>